<dbReference type="STRING" id="1469647.BC351_00540"/>
<evidence type="ECO:0000313" key="2">
    <source>
        <dbReference type="Proteomes" id="UP000190626"/>
    </source>
</evidence>
<keyword evidence="2" id="KW-1185">Reference proteome</keyword>
<dbReference type="AlphaFoldDB" id="A0A1V4HTD5"/>
<protein>
    <recommendedName>
        <fullName evidence="3">Microcin J25-processing protein McjB C-terminal domain-containing protein</fullName>
    </recommendedName>
</protein>
<comment type="caution">
    <text evidence="1">The sequence shown here is derived from an EMBL/GenBank/DDBJ whole genome shotgun (WGS) entry which is preliminary data.</text>
</comment>
<accession>A0A1V4HTD5</accession>
<dbReference type="OrthoDB" id="573272at2"/>
<sequence length="144" mass="16942">MIADIQGLTEEFVSAISKIDFTQYNYYMNFRNFPRGCCGDTCDLLQYFLFQKGILTTYIAKHRIGKQGTHAWLEYEDYIIDPTIGQFPTYIGVKYEVTNNKSWHDKNFGVNIAVRTLTYKDEFNSMSIIRLDSLYKIILEQMNR</sequence>
<organism evidence="1 2">
    <name type="scientific">Paenibacillus ferrarius</name>
    <dbReference type="NCBI Taxonomy" id="1469647"/>
    <lineage>
        <taxon>Bacteria</taxon>
        <taxon>Bacillati</taxon>
        <taxon>Bacillota</taxon>
        <taxon>Bacilli</taxon>
        <taxon>Bacillales</taxon>
        <taxon>Paenibacillaceae</taxon>
        <taxon>Paenibacillus</taxon>
    </lineage>
</organism>
<evidence type="ECO:0008006" key="3">
    <source>
        <dbReference type="Google" id="ProtNLM"/>
    </source>
</evidence>
<evidence type="ECO:0000313" key="1">
    <source>
        <dbReference type="EMBL" id="OPH61763.1"/>
    </source>
</evidence>
<dbReference type="Proteomes" id="UP000190626">
    <property type="component" value="Unassembled WGS sequence"/>
</dbReference>
<dbReference type="RefSeq" id="WP_079408760.1">
    <property type="nucleotide sequence ID" value="NZ_MBTG01000001.1"/>
</dbReference>
<proteinExistence type="predicted"/>
<gene>
    <name evidence="1" type="ORF">BC351_00540</name>
</gene>
<dbReference type="EMBL" id="MBTG01000001">
    <property type="protein sequence ID" value="OPH61763.1"/>
    <property type="molecule type" value="Genomic_DNA"/>
</dbReference>
<reference evidence="2" key="1">
    <citation type="submission" date="2016-07" db="EMBL/GenBank/DDBJ databases">
        <authorList>
            <person name="Florea S."/>
            <person name="Webb J.S."/>
            <person name="Jaromczyk J."/>
            <person name="Schardl C.L."/>
        </authorList>
    </citation>
    <scope>NUCLEOTIDE SEQUENCE [LARGE SCALE GENOMIC DNA]</scope>
    <source>
        <strain evidence="2">CY1</strain>
    </source>
</reference>
<name>A0A1V4HTD5_9BACL</name>